<sequence>MVPITGIEDVAPQTVTEGKEIELIEVNPVNPESTVVVTVPEGLVYDPEAREVTGVPVVEEWDADEESRAVTVEVVVTNPGGGSMTEEIVVTVERDTDGDGEPDLRDSDDDNDGVSDIEEIEKGSDPKDDGSFPATPMVPITGIEDVAPQTVTEGKEIELIEVNPVNPESTVVVTVPEGLVYDPEAREVTGVPVVEEWDADEESRAVTVEVVVTNPGGGSMTEEIVVTVERDTDGDGEPDLRDSDDDNDGVSDEVEIEKGSDPKDDGSFPATPMVPITGIEDVAPQTVTEGKEIELIEVNPVNPESTVVVTVPEGLVYDPEAREVTGVPVVEEWDADEESRAVTVEVVVTNPGGGSMTEEIVVTVERDTDGDGEPDLRDSDDDNDGVSDIEEIEKGSDPKDDGSFPATPMVPITGIEDVAPQTVTEGKEIELIEVNPVNPESTVVVTVPEGLVYDPEAREVTGVPVVEEWDADEESRAVTVEVVVTNPGGGSMTEEIVVTVERDTDGDGEPDLRDSDDDNDGVSDIEEIEKGSDPKDDGSFPATPMVPITGIEDVAPQTVTEGKEIELIEVNPVNPESTVVVTVPEGLVYDPEAREVTGVPVVEEWDADEESRAVTVEVVVTNPGGGSMTEEIVVTVERDTDGDGEPDLRDSDDDNDGVSDEVEIEKGSDPKDDGSFPATPMVPITGIEDVAPQTVTEGKEIELIEVNPVNPESTVVVTVPEGLVYDPEAREVTGVPVVEEWDADEESRAVTVEVVVTNPGGGSMTEEIVVTVERDTDGDGEPDLRDSDDDNDGVSDEVEIDKGSDPKDKGSIPVDPESDVHEPSYDSTAVTPDGTATTNDPFEGEPELNEVTTSEVDGWTFTTDPVTGQITAVAPSLEQLADAWDDAVAKLGDAPIFDQLVAELGDLLNPTIQVDVTYGDGTQDLGKEASFILTDADGTPGLDPSGDFDADGVMNADELENGTNPFEPDSDDTIVVPPVGGSSLNEKCIPTGLAVGLPLLLLIPLGLANQMNIPGLEQLQAQVGREINKVNNQLRDLNTQAQKRLGIWQENNQVINEINRLLNSDFARTTAAVVAGAIILGLLINNCASGGSSSGSSDTDAGAPNEG</sequence>
<dbReference type="InterPro" id="IPR028974">
    <property type="entry name" value="TSP_type-3_rpt"/>
</dbReference>
<name>A0A4P7QDN1_9CORY</name>
<dbReference type="GO" id="GO:0005509">
    <property type="term" value="F:calcium ion binding"/>
    <property type="evidence" value="ECO:0007669"/>
    <property type="project" value="InterPro"/>
</dbReference>
<protein>
    <submittedName>
        <fullName evidence="6">Uncharacterized protein</fullName>
    </submittedName>
</protein>
<feature type="compositionally biased region" description="Basic and acidic residues" evidence="5">
    <location>
        <begin position="637"/>
        <end position="649"/>
    </location>
</feature>
<feature type="compositionally biased region" description="Basic and acidic residues" evidence="5">
    <location>
        <begin position="501"/>
        <end position="513"/>
    </location>
</feature>
<feature type="compositionally biased region" description="Acidic residues" evidence="5">
    <location>
        <begin position="242"/>
        <end position="255"/>
    </location>
</feature>
<evidence type="ECO:0000256" key="2">
    <source>
        <dbReference type="ARBA" id="ARBA00022525"/>
    </source>
</evidence>
<dbReference type="KEGG" id="cee:CENDO_01025"/>
<feature type="compositionally biased region" description="Basic and acidic residues" evidence="5">
    <location>
        <begin position="664"/>
        <end position="674"/>
    </location>
</feature>
<feature type="region of interest" description="Disordered" evidence="5">
    <location>
        <begin position="365"/>
        <end position="413"/>
    </location>
</feature>
<dbReference type="OrthoDB" id="4411215at2"/>
<feature type="region of interest" description="Disordered" evidence="5">
    <location>
        <begin position="229"/>
        <end position="275"/>
    </location>
</feature>
<evidence type="ECO:0000313" key="7">
    <source>
        <dbReference type="Proteomes" id="UP000296352"/>
    </source>
</evidence>
<feature type="compositionally biased region" description="Polar residues" evidence="5">
    <location>
        <begin position="825"/>
        <end position="840"/>
    </location>
</feature>
<keyword evidence="7" id="KW-1185">Reference proteome</keyword>
<feature type="compositionally biased region" description="Acidic residues" evidence="5">
    <location>
        <begin position="378"/>
        <end position="391"/>
    </location>
</feature>
<feature type="compositionally biased region" description="Acidic residues" evidence="5">
    <location>
        <begin position="514"/>
        <end position="527"/>
    </location>
</feature>
<evidence type="ECO:0000256" key="4">
    <source>
        <dbReference type="ARBA" id="ARBA00022837"/>
    </source>
</evidence>
<reference evidence="6 7" key="1">
    <citation type="submission" date="2019-04" db="EMBL/GenBank/DDBJ databases">
        <title>Corynebacterium endometrii sp. nov., isolated from the uterus of a cow with endometritis.</title>
        <authorList>
            <person name="Ballas P."/>
            <person name="Ruckert C."/>
            <person name="Wagener K."/>
            <person name="Drillich M."/>
            <person name="Kaempfer P."/>
            <person name="Busse H.-J."/>
            <person name="Ehling-Schulz M."/>
        </authorList>
    </citation>
    <scope>NUCLEOTIDE SEQUENCE [LARGE SCALE GENOMIC DNA]</scope>
    <source>
        <strain evidence="6 7">LMM-1653</strain>
    </source>
</reference>
<feature type="region of interest" description="Disordered" evidence="5">
    <location>
        <begin position="501"/>
        <end position="549"/>
    </location>
</feature>
<dbReference type="Pfam" id="PF18884">
    <property type="entry name" value="TSP3_bac"/>
    <property type="match status" value="6"/>
</dbReference>
<organism evidence="6 7">
    <name type="scientific">Corynebacterium endometrii</name>
    <dbReference type="NCBI Taxonomy" id="2488819"/>
    <lineage>
        <taxon>Bacteria</taxon>
        <taxon>Bacillati</taxon>
        <taxon>Actinomycetota</taxon>
        <taxon>Actinomycetes</taxon>
        <taxon>Mycobacteriales</taxon>
        <taxon>Corynebacteriaceae</taxon>
        <taxon>Corynebacterium</taxon>
    </lineage>
</organism>
<feature type="compositionally biased region" description="Basic and acidic residues" evidence="5">
    <location>
        <begin position="774"/>
        <end position="785"/>
    </location>
</feature>
<feature type="region of interest" description="Disordered" evidence="5">
    <location>
        <begin position="637"/>
        <end position="683"/>
    </location>
</feature>
<evidence type="ECO:0000256" key="5">
    <source>
        <dbReference type="SAM" id="MobiDB-lite"/>
    </source>
</evidence>
<dbReference type="Proteomes" id="UP000296352">
    <property type="component" value="Chromosome"/>
</dbReference>
<feature type="compositionally biased region" description="Basic and acidic residues" evidence="5">
    <location>
        <begin position="528"/>
        <end position="538"/>
    </location>
</feature>
<feature type="compositionally biased region" description="Basic and acidic residues" evidence="5">
    <location>
        <begin position="229"/>
        <end position="241"/>
    </location>
</feature>
<feature type="compositionally biased region" description="Acidic residues" evidence="5">
    <location>
        <begin position="106"/>
        <end position="119"/>
    </location>
</feature>
<dbReference type="RefSeq" id="WP_136140368.1">
    <property type="nucleotide sequence ID" value="NZ_CP039247.1"/>
</dbReference>
<dbReference type="SUPFAM" id="SSF103647">
    <property type="entry name" value="TSP type-3 repeat"/>
    <property type="match status" value="2"/>
</dbReference>
<feature type="compositionally biased region" description="Basic and acidic residues" evidence="5">
    <location>
        <begin position="120"/>
        <end position="130"/>
    </location>
</feature>
<keyword evidence="4" id="KW-0106">Calcium</keyword>
<proteinExistence type="predicted"/>
<evidence type="ECO:0000313" key="6">
    <source>
        <dbReference type="EMBL" id="QCB27509.1"/>
    </source>
</evidence>
<dbReference type="GO" id="GO:0005975">
    <property type="term" value="P:carbohydrate metabolic process"/>
    <property type="evidence" value="ECO:0007669"/>
    <property type="project" value="UniProtKB-ARBA"/>
</dbReference>
<dbReference type="InterPro" id="IPR018247">
    <property type="entry name" value="EF_Hand_1_Ca_BS"/>
</dbReference>
<feature type="compositionally biased region" description="Basic and acidic residues" evidence="5">
    <location>
        <begin position="256"/>
        <end position="266"/>
    </location>
</feature>
<feature type="compositionally biased region" description="Basic and acidic residues" evidence="5">
    <location>
        <begin position="800"/>
        <end position="810"/>
    </location>
</feature>
<dbReference type="Gene3D" id="2.60.40.10">
    <property type="entry name" value="Immunoglobulins"/>
    <property type="match status" value="6"/>
</dbReference>
<feature type="compositionally biased region" description="Basic and acidic residues" evidence="5">
    <location>
        <begin position="365"/>
        <end position="377"/>
    </location>
</feature>
<feature type="region of interest" description="Disordered" evidence="5">
    <location>
        <begin position="93"/>
        <end position="141"/>
    </location>
</feature>
<comment type="subcellular location">
    <subcellularLocation>
        <location evidence="1">Secreted</location>
    </subcellularLocation>
</comment>
<accession>A0A4P7QDN1</accession>
<keyword evidence="3" id="KW-0732">Signal</keyword>
<feature type="compositionally biased region" description="Basic and acidic residues" evidence="5">
    <location>
        <begin position="93"/>
        <end position="105"/>
    </location>
</feature>
<feature type="compositionally biased region" description="Acidic residues" evidence="5">
    <location>
        <begin position="650"/>
        <end position="663"/>
    </location>
</feature>
<dbReference type="InterPro" id="IPR013783">
    <property type="entry name" value="Ig-like_fold"/>
</dbReference>
<feature type="region of interest" description="Disordered" evidence="5">
    <location>
        <begin position="774"/>
        <end position="852"/>
    </location>
</feature>
<feature type="compositionally biased region" description="Acidic residues" evidence="5">
    <location>
        <begin position="786"/>
        <end position="799"/>
    </location>
</feature>
<dbReference type="PROSITE" id="PS00018">
    <property type="entry name" value="EF_HAND_1"/>
    <property type="match status" value="1"/>
</dbReference>
<dbReference type="InterPro" id="IPR059100">
    <property type="entry name" value="TSP3_bac"/>
</dbReference>
<feature type="compositionally biased region" description="Basic and acidic residues" evidence="5">
    <location>
        <begin position="392"/>
        <end position="402"/>
    </location>
</feature>
<evidence type="ECO:0000256" key="3">
    <source>
        <dbReference type="ARBA" id="ARBA00022729"/>
    </source>
</evidence>
<dbReference type="AlphaFoldDB" id="A0A4P7QDN1"/>
<keyword evidence="2" id="KW-0964">Secreted</keyword>
<dbReference type="EMBL" id="CP039247">
    <property type="protein sequence ID" value="QCB27509.1"/>
    <property type="molecule type" value="Genomic_DNA"/>
</dbReference>
<evidence type="ECO:0000256" key="1">
    <source>
        <dbReference type="ARBA" id="ARBA00004613"/>
    </source>
</evidence>
<gene>
    <name evidence="6" type="ORF">CENDO_01025</name>
</gene>